<dbReference type="SMART" id="SM00530">
    <property type="entry name" value="HTH_XRE"/>
    <property type="match status" value="1"/>
</dbReference>
<dbReference type="EMBL" id="JAHESC010000003">
    <property type="protein sequence ID" value="MBT1685454.1"/>
    <property type="molecule type" value="Genomic_DNA"/>
</dbReference>
<dbReference type="SUPFAM" id="SSF47413">
    <property type="entry name" value="lambda repressor-like DNA-binding domains"/>
    <property type="match status" value="1"/>
</dbReference>
<dbReference type="Gene3D" id="1.10.260.40">
    <property type="entry name" value="lambda repressor-like DNA-binding domains"/>
    <property type="match status" value="1"/>
</dbReference>
<feature type="domain" description="HTH cro/C1-type" evidence="1">
    <location>
        <begin position="23"/>
        <end position="77"/>
    </location>
</feature>
<evidence type="ECO:0000313" key="2">
    <source>
        <dbReference type="EMBL" id="MBT1685454.1"/>
    </source>
</evidence>
<reference evidence="2 3" key="1">
    <citation type="submission" date="2021-05" db="EMBL/GenBank/DDBJ databases">
        <title>A Polyphasic approach of four new species of the genus Ohtaekwangia: Ohtaekwangia histidinii sp. nov., Ohtaekwangia cretensis sp. nov., Ohtaekwangia indiensis sp. nov., Ohtaekwangia reichenbachii sp. nov. from diverse environment.</title>
        <authorList>
            <person name="Octaviana S."/>
        </authorList>
    </citation>
    <scope>NUCLEOTIDE SEQUENCE [LARGE SCALE GENOMIC DNA]</scope>
    <source>
        <strain evidence="2 3">PWU37</strain>
    </source>
</reference>
<name>A0AAP2D5K1_9BACT</name>
<organism evidence="2 3">
    <name type="scientific">Dawidia soli</name>
    <dbReference type="NCBI Taxonomy" id="2782352"/>
    <lineage>
        <taxon>Bacteria</taxon>
        <taxon>Pseudomonadati</taxon>
        <taxon>Bacteroidota</taxon>
        <taxon>Cytophagia</taxon>
        <taxon>Cytophagales</taxon>
        <taxon>Chryseotaleaceae</taxon>
        <taxon>Dawidia</taxon>
    </lineage>
</organism>
<proteinExistence type="predicted"/>
<protein>
    <submittedName>
        <fullName evidence="2">Helix-turn-helix domain-containing protein</fullName>
    </submittedName>
</protein>
<dbReference type="CDD" id="cd00093">
    <property type="entry name" value="HTH_XRE"/>
    <property type="match status" value="1"/>
</dbReference>
<gene>
    <name evidence="2" type="ORF">KK078_02740</name>
</gene>
<dbReference type="RefSeq" id="WP_254088704.1">
    <property type="nucleotide sequence ID" value="NZ_JAHESC010000003.1"/>
</dbReference>
<evidence type="ECO:0000313" key="3">
    <source>
        <dbReference type="Proteomes" id="UP001319180"/>
    </source>
</evidence>
<dbReference type="AlphaFoldDB" id="A0AAP2D5K1"/>
<accession>A0AAP2D5K1</accession>
<evidence type="ECO:0000259" key="1">
    <source>
        <dbReference type="PROSITE" id="PS50943"/>
    </source>
</evidence>
<dbReference type="Pfam" id="PF13560">
    <property type="entry name" value="HTH_31"/>
    <property type="match status" value="1"/>
</dbReference>
<keyword evidence="3" id="KW-1185">Reference proteome</keyword>
<sequence length="83" mass="9241">MGKTDKEFAKGFDKSLKTIGVNLKRLRKMEGLEIAAVAKAVRIKVEVLTAIEAGTHEMRISQLERLCAYYQVTPADLFKRSGA</sequence>
<dbReference type="InterPro" id="IPR001387">
    <property type="entry name" value="Cro/C1-type_HTH"/>
</dbReference>
<dbReference type="InterPro" id="IPR010982">
    <property type="entry name" value="Lambda_DNA-bd_dom_sf"/>
</dbReference>
<dbReference type="Proteomes" id="UP001319180">
    <property type="component" value="Unassembled WGS sequence"/>
</dbReference>
<dbReference type="PROSITE" id="PS50943">
    <property type="entry name" value="HTH_CROC1"/>
    <property type="match status" value="1"/>
</dbReference>
<comment type="caution">
    <text evidence="2">The sequence shown here is derived from an EMBL/GenBank/DDBJ whole genome shotgun (WGS) entry which is preliminary data.</text>
</comment>
<dbReference type="GO" id="GO:0003677">
    <property type="term" value="F:DNA binding"/>
    <property type="evidence" value="ECO:0007669"/>
    <property type="project" value="InterPro"/>
</dbReference>